<proteinExistence type="inferred from homology"/>
<comment type="caution">
    <text evidence="3">The sequence shown here is derived from an EMBL/GenBank/DDBJ whole genome shotgun (WGS) entry which is preliminary data.</text>
</comment>
<dbReference type="EMBL" id="JAUSVY010000004">
    <property type="protein sequence ID" value="MDQ0505307.1"/>
    <property type="molecule type" value="Genomic_DNA"/>
</dbReference>
<name>A0ABU0LDX1_XANAG</name>
<dbReference type="InterPro" id="IPR005545">
    <property type="entry name" value="YCII"/>
</dbReference>
<protein>
    <submittedName>
        <fullName evidence="3">Uncharacterized protein YciI</fullName>
    </submittedName>
</protein>
<sequence length="106" mass="10946">MPHFLLRLTPPRASFPSDARPAELDAMVAHGAFWQGEADAGRALAVGPVADPDGIWGLALVEVADEAEARALAARDPVIGADLGFTYGVMPLLSLITGRADGPAAD</sequence>
<dbReference type="InterPro" id="IPR011008">
    <property type="entry name" value="Dimeric_a/b-barrel"/>
</dbReference>
<dbReference type="RefSeq" id="WP_237344480.1">
    <property type="nucleotide sequence ID" value="NZ_JABWGX010000004.1"/>
</dbReference>
<feature type="domain" description="YCII-related" evidence="2">
    <location>
        <begin position="21"/>
        <end position="91"/>
    </location>
</feature>
<gene>
    <name evidence="3" type="ORF">QOZ94_002103</name>
</gene>
<accession>A0ABU0LDX1</accession>
<dbReference type="Proteomes" id="UP001241747">
    <property type="component" value="Unassembled WGS sequence"/>
</dbReference>
<evidence type="ECO:0000313" key="3">
    <source>
        <dbReference type="EMBL" id="MDQ0505307.1"/>
    </source>
</evidence>
<evidence type="ECO:0000313" key="4">
    <source>
        <dbReference type="Proteomes" id="UP001241747"/>
    </source>
</evidence>
<evidence type="ECO:0000259" key="2">
    <source>
        <dbReference type="Pfam" id="PF03795"/>
    </source>
</evidence>
<evidence type="ECO:0000256" key="1">
    <source>
        <dbReference type="ARBA" id="ARBA00007689"/>
    </source>
</evidence>
<dbReference type="SUPFAM" id="SSF54909">
    <property type="entry name" value="Dimeric alpha+beta barrel"/>
    <property type="match status" value="1"/>
</dbReference>
<comment type="similarity">
    <text evidence="1">Belongs to the YciI family.</text>
</comment>
<dbReference type="Pfam" id="PF03795">
    <property type="entry name" value="YCII"/>
    <property type="match status" value="1"/>
</dbReference>
<keyword evidence="4" id="KW-1185">Reference proteome</keyword>
<organism evidence="3 4">
    <name type="scientific">Xanthobacter agilis</name>
    <dbReference type="NCBI Taxonomy" id="47492"/>
    <lineage>
        <taxon>Bacteria</taxon>
        <taxon>Pseudomonadati</taxon>
        <taxon>Pseudomonadota</taxon>
        <taxon>Alphaproteobacteria</taxon>
        <taxon>Hyphomicrobiales</taxon>
        <taxon>Xanthobacteraceae</taxon>
        <taxon>Xanthobacter</taxon>
    </lineage>
</organism>
<reference evidence="3 4" key="1">
    <citation type="submission" date="2023-07" db="EMBL/GenBank/DDBJ databases">
        <title>Genomic Encyclopedia of Type Strains, Phase IV (KMG-IV): sequencing the most valuable type-strain genomes for metagenomic binning, comparative biology and taxonomic classification.</title>
        <authorList>
            <person name="Goeker M."/>
        </authorList>
    </citation>
    <scope>NUCLEOTIDE SEQUENCE [LARGE SCALE GENOMIC DNA]</scope>
    <source>
        <strain evidence="3 4">DSM 3770</strain>
    </source>
</reference>